<feature type="region of interest" description="Disordered" evidence="1">
    <location>
        <begin position="402"/>
        <end position="432"/>
    </location>
</feature>
<reference evidence="3" key="3">
    <citation type="submission" date="2015-06" db="UniProtKB">
        <authorList>
            <consortium name="EnsemblMetazoa"/>
        </authorList>
    </citation>
    <scope>IDENTIFICATION</scope>
</reference>
<organism evidence="3 4">
    <name type="scientific">Helobdella robusta</name>
    <name type="common">Californian leech</name>
    <dbReference type="NCBI Taxonomy" id="6412"/>
    <lineage>
        <taxon>Eukaryota</taxon>
        <taxon>Metazoa</taxon>
        <taxon>Spiralia</taxon>
        <taxon>Lophotrochozoa</taxon>
        <taxon>Annelida</taxon>
        <taxon>Clitellata</taxon>
        <taxon>Hirudinea</taxon>
        <taxon>Rhynchobdellida</taxon>
        <taxon>Glossiphoniidae</taxon>
        <taxon>Helobdella</taxon>
    </lineage>
</organism>
<evidence type="ECO:0000313" key="3">
    <source>
        <dbReference type="EnsemblMetazoa" id="HelroP166009"/>
    </source>
</evidence>
<reference evidence="2 4" key="2">
    <citation type="journal article" date="2013" name="Nature">
        <title>Insights into bilaterian evolution from three spiralian genomes.</title>
        <authorList>
            <person name="Simakov O."/>
            <person name="Marletaz F."/>
            <person name="Cho S.J."/>
            <person name="Edsinger-Gonzales E."/>
            <person name="Havlak P."/>
            <person name="Hellsten U."/>
            <person name="Kuo D.H."/>
            <person name="Larsson T."/>
            <person name="Lv J."/>
            <person name="Arendt D."/>
            <person name="Savage R."/>
            <person name="Osoegawa K."/>
            <person name="de Jong P."/>
            <person name="Grimwood J."/>
            <person name="Chapman J.A."/>
            <person name="Shapiro H."/>
            <person name="Aerts A."/>
            <person name="Otillar R.P."/>
            <person name="Terry A.Y."/>
            <person name="Boore J.L."/>
            <person name="Grigoriev I.V."/>
            <person name="Lindberg D.R."/>
            <person name="Seaver E.C."/>
            <person name="Weisblat D.A."/>
            <person name="Putnam N.H."/>
            <person name="Rokhsar D.S."/>
        </authorList>
    </citation>
    <scope>NUCLEOTIDE SEQUENCE</scope>
</reference>
<feature type="region of interest" description="Disordered" evidence="1">
    <location>
        <begin position="116"/>
        <end position="135"/>
    </location>
</feature>
<evidence type="ECO:0000256" key="1">
    <source>
        <dbReference type="SAM" id="MobiDB-lite"/>
    </source>
</evidence>
<dbReference type="AlphaFoldDB" id="T1EXL1"/>
<protein>
    <submittedName>
        <fullName evidence="2 3">Uncharacterized protein</fullName>
    </submittedName>
</protein>
<feature type="region of interest" description="Disordered" evidence="1">
    <location>
        <begin position="151"/>
        <end position="170"/>
    </location>
</feature>
<gene>
    <name evidence="3" type="primary">20201311</name>
    <name evidence="2" type="ORF">HELRODRAFT_166009</name>
</gene>
<evidence type="ECO:0000313" key="4">
    <source>
        <dbReference type="Proteomes" id="UP000015101"/>
    </source>
</evidence>
<dbReference type="EnsemblMetazoa" id="HelroT166009">
    <property type="protein sequence ID" value="HelroP166009"/>
    <property type="gene ID" value="HelroG166009"/>
</dbReference>
<dbReference type="EMBL" id="KB097753">
    <property type="protein sequence ID" value="ESN90351.1"/>
    <property type="molecule type" value="Genomic_DNA"/>
</dbReference>
<evidence type="ECO:0000313" key="2">
    <source>
        <dbReference type="EMBL" id="ESN90351.1"/>
    </source>
</evidence>
<name>T1EXL1_HELRO</name>
<reference evidence="4" key="1">
    <citation type="submission" date="2012-12" db="EMBL/GenBank/DDBJ databases">
        <authorList>
            <person name="Hellsten U."/>
            <person name="Grimwood J."/>
            <person name="Chapman J.A."/>
            <person name="Shapiro H."/>
            <person name="Aerts A."/>
            <person name="Otillar R.P."/>
            <person name="Terry A.Y."/>
            <person name="Boore J.L."/>
            <person name="Simakov O."/>
            <person name="Marletaz F."/>
            <person name="Cho S.-J."/>
            <person name="Edsinger-Gonzales E."/>
            <person name="Havlak P."/>
            <person name="Kuo D.-H."/>
            <person name="Larsson T."/>
            <person name="Lv J."/>
            <person name="Arendt D."/>
            <person name="Savage R."/>
            <person name="Osoegawa K."/>
            <person name="de Jong P."/>
            <person name="Lindberg D.R."/>
            <person name="Seaver E.C."/>
            <person name="Weisblat D.A."/>
            <person name="Putnam N.H."/>
            <person name="Grigoriev I.V."/>
            <person name="Rokhsar D.S."/>
        </authorList>
    </citation>
    <scope>NUCLEOTIDE SEQUENCE</scope>
</reference>
<feature type="compositionally biased region" description="Low complexity" evidence="1">
    <location>
        <begin position="402"/>
        <end position="417"/>
    </location>
</feature>
<keyword evidence="4" id="KW-1185">Reference proteome</keyword>
<proteinExistence type="predicted"/>
<dbReference type="KEGG" id="hro:HELRODRAFT_166009"/>
<accession>T1EXL1</accession>
<dbReference type="EMBL" id="AMQM01002242">
    <property type="status" value="NOT_ANNOTATED_CDS"/>
    <property type="molecule type" value="Genomic_DNA"/>
</dbReference>
<dbReference type="RefSeq" id="XP_009031300.1">
    <property type="nucleotide sequence ID" value="XM_009033052.1"/>
</dbReference>
<dbReference type="OrthoDB" id="6618101at2759"/>
<dbReference type="HOGENOM" id="CLU_579074_0_0_1"/>
<dbReference type="CTD" id="20201311"/>
<dbReference type="Proteomes" id="UP000015101">
    <property type="component" value="Unassembled WGS sequence"/>
</dbReference>
<dbReference type="InParanoid" id="T1EXL1"/>
<feature type="compositionally biased region" description="Basic and acidic residues" evidence="1">
    <location>
        <begin position="116"/>
        <end position="130"/>
    </location>
</feature>
<sequence>MWHFRCQPESKEVHHVTFAEHTDQYVINSDSGIFISNDVHVDVTEVLPDAGADVKLGKPGRPIIKLQKCVSLTNLLHSIESQDNPFLMDGELSRKADYIINNSTISRKRIRISDPDFETKNKSNNNKDTKNTINADAHNNIDCNIAQDSKTENNVSAPASDGVHHVDQPLSKQESMEGILIHLNGMTEMIINEGSTDHNLNFNDKNSRVYIEKKEIIDVDDDDDIDDEEDSDEDDDCDEIYVESKHPQNSYHLTCLKIDQPVSSICANERNSQPSRTVITYDELKCDEDIQDQTTTFDNSVNNLACSSVHKNRSTTIINMPTNNVNILSNPIKCDVTNESKTSIISNKLIFNQTVEDTVDDSLETSITRPLLTHELTTIEIHHNNINNNNNNINNNIINTNNINDTHRNNSNSNNNNNDDDKQNNSKSVAGCGDEDRYEILHPSNQRGKQRHAVPHADGSACKKKKKCCSLQ</sequence>
<dbReference type="GeneID" id="20201311"/>